<dbReference type="InterPro" id="IPR006633">
    <property type="entry name" value="Carb-bd_sugar_hydrolysis-dom"/>
</dbReference>
<dbReference type="SMART" id="SM00722">
    <property type="entry name" value="CASH"/>
    <property type="match status" value="1"/>
</dbReference>
<dbReference type="NCBIfam" id="TIGR03804">
    <property type="entry name" value="para_beta_helix"/>
    <property type="match status" value="2"/>
</dbReference>
<organism evidence="6 7">
    <name type="scientific">Anabaenopsis elenkinii CCIBt3563</name>
    <dbReference type="NCBI Taxonomy" id="2779889"/>
    <lineage>
        <taxon>Bacteria</taxon>
        <taxon>Bacillati</taxon>
        <taxon>Cyanobacteriota</taxon>
        <taxon>Cyanophyceae</taxon>
        <taxon>Nostocales</taxon>
        <taxon>Nodulariaceae</taxon>
        <taxon>Anabaenopsis</taxon>
    </lineage>
</organism>
<dbReference type="InterPro" id="IPR012334">
    <property type="entry name" value="Pectin_lyas_fold"/>
</dbReference>
<protein>
    <submittedName>
        <fullName evidence="6">DUF1565 domain-containing protein</fullName>
    </submittedName>
</protein>
<keyword evidence="4" id="KW-1133">Transmembrane helix</keyword>
<evidence type="ECO:0000313" key="7">
    <source>
        <dbReference type="Proteomes" id="UP000593846"/>
    </source>
</evidence>
<dbReference type="SUPFAM" id="SSF51126">
    <property type="entry name" value="Pectin lyase-like"/>
    <property type="match status" value="1"/>
</dbReference>
<dbReference type="EMBL" id="CP063311">
    <property type="protein sequence ID" value="QOV21733.1"/>
    <property type="molecule type" value="Genomic_DNA"/>
</dbReference>
<keyword evidence="3" id="KW-0833">Ubl conjugation pathway</keyword>
<evidence type="ECO:0000256" key="3">
    <source>
        <dbReference type="ARBA" id="ARBA00022786"/>
    </source>
</evidence>
<dbReference type="PANTHER" id="PTHR22990">
    <property type="entry name" value="F-BOX ONLY PROTEIN"/>
    <property type="match status" value="1"/>
</dbReference>
<feature type="transmembrane region" description="Helical" evidence="4">
    <location>
        <begin position="28"/>
        <end position="53"/>
    </location>
</feature>
<dbReference type="InterPro" id="IPR006626">
    <property type="entry name" value="PbH1"/>
</dbReference>
<dbReference type="AlphaFoldDB" id="A0A7U3NLW1"/>
<dbReference type="Gene3D" id="2.160.20.10">
    <property type="entry name" value="Single-stranded right-handed beta-helix, Pectin lyase-like"/>
    <property type="match status" value="1"/>
</dbReference>
<dbReference type="InterPro" id="IPR011050">
    <property type="entry name" value="Pectin_lyase_fold/virulence"/>
</dbReference>
<dbReference type="RefSeq" id="WP_200987379.1">
    <property type="nucleotide sequence ID" value="NZ_CP063311.1"/>
</dbReference>
<evidence type="ECO:0000313" key="6">
    <source>
        <dbReference type="EMBL" id="QOV21733.1"/>
    </source>
</evidence>
<dbReference type="SMART" id="SM00710">
    <property type="entry name" value="PbH1"/>
    <property type="match status" value="5"/>
</dbReference>
<dbReference type="KEGG" id="aee:IM676_13470"/>
<keyword evidence="4" id="KW-0812">Transmembrane</keyword>
<keyword evidence="2" id="KW-0677">Repeat</keyword>
<keyword evidence="7" id="KW-1185">Reference proteome</keyword>
<dbReference type="InterPro" id="IPR011459">
    <property type="entry name" value="DUF1565"/>
</dbReference>
<reference evidence="7" key="1">
    <citation type="submission" date="2020-10" db="EMBL/GenBank/DDBJ databases">
        <title>Genome-based taxonomic classification of the species Anabaenopsis elenkinii.</title>
        <authorList>
            <person name="Delbaje E."/>
            <person name="Andreote A.P.D."/>
            <person name="Pellegrinetti T.A."/>
            <person name="Cruz R.B."/>
            <person name="Branco L.H.Z."/>
            <person name="Fiore M.F."/>
        </authorList>
    </citation>
    <scope>NUCLEOTIDE SEQUENCE [LARGE SCALE GENOMIC DNA]</scope>
    <source>
        <strain evidence="7">CCIBt3563</strain>
    </source>
</reference>
<feature type="domain" description="Carbohydrate-binding/sugar hydrolysis" evidence="5">
    <location>
        <begin position="146"/>
        <end position="285"/>
    </location>
</feature>
<name>A0A7U3NLW1_9CYAN</name>
<dbReference type="InterPro" id="IPR022441">
    <property type="entry name" value="Para_beta_helix_rpt-2"/>
</dbReference>
<keyword evidence="4" id="KW-0472">Membrane</keyword>
<dbReference type="Proteomes" id="UP000593846">
    <property type="component" value="Chromosome"/>
</dbReference>
<evidence type="ECO:0000256" key="1">
    <source>
        <dbReference type="ARBA" id="ARBA00004906"/>
    </source>
</evidence>
<evidence type="ECO:0000256" key="4">
    <source>
        <dbReference type="SAM" id="Phobius"/>
    </source>
</evidence>
<sequence length="527" mass="56996">MYSQYSQAKLLQLQLTRQLDQSTSSQELVWFLVASILSFTLGLGVISITILGIGSSRVSAQIPQTSLGESTRSEVKMLFVNPRIGNNSPSHGSQREPFRTITYALQVATPNTMIILSPGNYTADTGEIFPLNLKPGVVIQGDSLTKGQGITIRGGGTFLSRSFGGQNVTIVGADKAELSGVTVTNPQPRGYGLWVESSNPVITNNTFTRNTQDGISITGNSSPTIRQNYFHRNGANGMTIGGNSQAQVRENVFDQTGFGINITDNAAPILGNNQIQNNRYGIIVQGNARPILRQNLIQGSTEDGLVVLTRSIPNLGTITEPGGNQFRNNRGYDINGSASNQRIPAAGNNLLANRITGNIDFQAQTAPIAQNPQQPTVTNLPAQNITANEEIIFSPPSQPNQANQSQMNSLQIDPNIVEFVAPQSPHLGQAPPFGESPLLPIPNPNTPPTQSIPSTGEQPGLRYRVVVNITNNQERDIVLNLVPQAFPTMRQGRRVMQVGVFTDRNNADEILNLLQSFGLRTIMEPLR</sequence>
<dbReference type="InterPro" id="IPR051550">
    <property type="entry name" value="SCF-Subunits/Alg-Epimerases"/>
</dbReference>
<accession>A0A7U3NLW1</accession>
<comment type="pathway">
    <text evidence="1">Protein modification; protein ubiquitination.</text>
</comment>
<proteinExistence type="predicted"/>
<evidence type="ECO:0000256" key="2">
    <source>
        <dbReference type="ARBA" id="ARBA00022737"/>
    </source>
</evidence>
<gene>
    <name evidence="6" type="ORF">IM676_13470</name>
</gene>
<evidence type="ECO:0000259" key="5">
    <source>
        <dbReference type="SMART" id="SM00722"/>
    </source>
</evidence>
<dbReference type="Pfam" id="PF07602">
    <property type="entry name" value="DUF1565"/>
    <property type="match status" value="1"/>
</dbReference>
<dbReference type="PANTHER" id="PTHR22990:SF15">
    <property type="entry name" value="F-BOX ONLY PROTEIN 10"/>
    <property type="match status" value="1"/>
</dbReference>